<feature type="compositionally biased region" description="Basic and acidic residues" evidence="1">
    <location>
        <begin position="1027"/>
        <end position="1038"/>
    </location>
</feature>
<dbReference type="GO" id="GO:0005576">
    <property type="term" value="C:extracellular region"/>
    <property type="evidence" value="ECO:0007669"/>
    <property type="project" value="InterPro"/>
</dbReference>
<feature type="compositionally biased region" description="Polar residues" evidence="1">
    <location>
        <begin position="786"/>
        <end position="800"/>
    </location>
</feature>
<feature type="compositionally biased region" description="Basic and acidic residues" evidence="1">
    <location>
        <begin position="877"/>
        <end position="887"/>
    </location>
</feature>
<feature type="compositionally biased region" description="Basic and acidic residues" evidence="1">
    <location>
        <begin position="723"/>
        <end position="737"/>
    </location>
</feature>
<dbReference type="Proteomes" id="UP000279307">
    <property type="component" value="Chromosome 8"/>
</dbReference>
<feature type="compositionally biased region" description="Basic and acidic residues" evidence="1">
    <location>
        <begin position="570"/>
        <end position="580"/>
    </location>
</feature>
<dbReference type="InterPro" id="IPR036508">
    <property type="entry name" value="Chitin-bd_dom_sf"/>
</dbReference>
<reference evidence="4" key="1">
    <citation type="journal article" date="2018" name="Genome Res.">
        <title>The genomic architecture and molecular evolution of ant odorant receptors.</title>
        <authorList>
            <person name="McKenzie S.K."/>
            <person name="Kronauer D.J.C."/>
        </authorList>
    </citation>
    <scope>NUCLEOTIDE SEQUENCE [LARGE SCALE GENOMIC DNA]</scope>
    <source>
        <strain evidence="4">Clonal line C1</strain>
    </source>
</reference>
<feature type="compositionally biased region" description="Basic and acidic residues" evidence="1">
    <location>
        <begin position="924"/>
        <end position="938"/>
    </location>
</feature>
<feature type="compositionally biased region" description="Basic and acidic residues" evidence="1">
    <location>
        <begin position="976"/>
        <end position="986"/>
    </location>
</feature>
<feature type="compositionally biased region" description="Polar residues" evidence="1">
    <location>
        <begin position="1142"/>
        <end position="1162"/>
    </location>
</feature>
<dbReference type="InterPro" id="IPR002557">
    <property type="entry name" value="Chitin-bd_dom"/>
</dbReference>
<feature type="compositionally biased region" description="Polar residues" evidence="1">
    <location>
        <begin position="284"/>
        <end position="294"/>
    </location>
</feature>
<feature type="compositionally biased region" description="Basic and acidic residues" evidence="1">
    <location>
        <begin position="365"/>
        <end position="375"/>
    </location>
</feature>
<feature type="compositionally biased region" description="Polar residues" evidence="1">
    <location>
        <begin position="943"/>
        <end position="956"/>
    </location>
</feature>
<feature type="compositionally biased region" description="Basic and acidic residues" evidence="1">
    <location>
        <begin position="267"/>
        <end position="278"/>
    </location>
</feature>
<feature type="compositionally biased region" description="Basic and acidic residues" evidence="1">
    <location>
        <begin position="672"/>
        <end position="682"/>
    </location>
</feature>
<feature type="compositionally biased region" description="Polar residues" evidence="1">
    <location>
        <begin position="742"/>
        <end position="755"/>
    </location>
</feature>
<feature type="compositionally biased region" description="Low complexity" evidence="1">
    <location>
        <begin position="1103"/>
        <end position="1116"/>
    </location>
</feature>
<feature type="signal peptide" evidence="2">
    <location>
        <begin position="1"/>
        <end position="28"/>
    </location>
</feature>
<protein>
    <recommendedName>
        <fullName evidence="3">Chitin-binding type-2 domain-containing protein</fullName>
    </recommendedName>
</protein>
<organism evidence="4">
    <name type="scientific">Ooceraea biroi</name>
    <name type="common">Clonal raider ant</name>
    <name type="synonym">Cerapachys biroi</name>
    <dbReference type="NCBI Taxonomy" id="2015173"/>
    <lineage>
        <taxon>Eukaryota</taxon>
        <taxon>Metazoa</taxon>
        <taxon>Ecdysozoa</taxon>
        <taxon>Arthropoda</taxon>
        <taxon>Hexapoda</taxon>
        <taxon>Insecta</taxon>
        <taxon>Pterygota</taxon>
        <taxon>Neoptera</taxon>
        <taxon>Endopterygota</taxon>
        <taxon>Hymenoptera</taxon>
        <taxon>Apocrita</taxon>
        <taxon>Aculeata</taxon>
        <taxon>Formicoidea</taxon>
        <taxon>Formicidae</taxon>
        <taxon>Dorylinae</taxon>
        <taxon>Ooceraea</taxon>
    </lineage>
</organism>
<feature type="compositionally biased region" description="Basic and acidic residues" evidence="1">
    <location>
        <begin position="519"/>
        <end position="529"/>
    </location>
</feature>
<accession>A0A3L8DH81</accession>
<feature type="domain" description="Chitin-binding type-2" evidence="3">
    <location>
        <begin position="152"/>
        <end position="207"/>
    </location>
</feature>
<evidence type="ECO:0000259" key="3">
    <source>
        <dbReference type="SMART" id="SM00494"/>
    </source>
</evidence>
<sequence length="1222" mass="135747">MTSSMKIILPLLSLGIVLLLTATHYSSSSPEYTDNIEGLIDPHRQVSRYSRAVKPIVQYCRLNHFYDEEKGRCLSVPGGGRILHVEKGRSCGINILKSHCTSSLYYHICTRDRSILAQCGSGQIFDSRRQRCFTSRQTQPDDHEHYDQNSVPDCAKPGRFSVPNHCSVFYTCNTNGRQLYRSVYKCPRNTGYYADRGTCAAMPGCENDDSVDYAVCVPGSPDENLESQNSDKEDAAEGDVEETAETSKEHDTTNVNDEVVEAIEEFEEKRNASPKIDDYPASATPDSATDNLQPVDNKEANDDDIDNTSTQPIEEPKLEEKRNIDPEIDGYPVSTTPDSVMDNPRVDNEEKNDDNIDNISTQPIRKPELEEKKNASPEIDDYPVSTTPGSAMDNLQPVDNKEANDDIDNTSTQPIEESKLEEKRNINPEIDGYPVSTTPGSAMDNLQPEDNKENNDDIDNTSTQPIEEPKLEEKKNTSPEIDNYSISTTPSSAMDDLQPVNNKEANDDDIDNTSTQPIEESKLEEKRNINPEIDGYLVSTTPDSVMDNPRVDNEEKNDDNMDNISTQPIREPELEEKKNTSPEIDDYLVSTTPGSAMDNLQPEDNKENNDDIDNTSTQPIEESKLEKKRNINPEIDGYPVSTTPDSVMDNPRVDNEEKNDDNMDNISTQPIEESKLEEKKNTSPEIDDYPISTTPGSAMDNLQPEDNKENNDDIDNTSTQPIEEPKLEEKRNIDPKIDGYPVSTTPGSATDNLQAVDNKEANDDDIDNTSTQPIEEPKLEEKKNTSPEIDNYSISTTPSSAMDDLQPVNNKEDNDDIDNTSTQPIEESKLEEKRNINPEIDGYPVSTTPDSVMDNPRVDNEEKNDDNMDNISTQPIREPELEEKKNASPEIDDYPVSTTPSSAMDDLQPEDNDDIDNTSTQPIEEPKLEEKRNIDPKIDGYPVSTTPGSATDNLQAVDNKEANDDDIDNTSTQPIEEPKLEEKKNTSPEIDNYSISTTPSSAMDDLQPVDNKEDNDDIDNTSTQPIEEPKLEEKRNIDPEIDGYPVSTTPDSIMDNPRSVDNEENNDDNVDNTSTQPIEDASMPESTEPLYKSYTPANKPDESSISPESTISSSLDSPHKVDPIVENSPRTVNDEQEESATSHDVTSDVSIDSDQSYTTDPSFVSQIDNASQFDSATEAIAHGTANPSLEISEATQSPLPIEDVSVPGDADKMSTIAAEESD</sequence>
<dbReference type="SUPFAM" id="SSF57625">
    <property type="entry name" value="Invertebrate chitin-binding proteins"/>
    <property type="match status" value="1"/>
</dbReference>
<comment type="caution">
    <text evidence="4">The sequence shown here is derived from an EMBL/GenBank/DDBJ whole genome shotgun (WGS) entry which is preliminary data.</text>
</comment>
<keyword evidence="2" id="KW-0732">Signal</keyword>
<feature type="compositionally biased region" description="Basic and acidic residues" evidence="1">
    <location>
        <begin position="621"/>
        <end position="631"/>
    </location>
</feature>
<feature type="compositionally biased region" description="Polar residues" evidence="1">
    <location>
        <begin position="1185"/>
        <end position="1198"/>
    </location>
</feature>
<dbReference type="SMART" id="SM00494">
    <property type="entry name" value="ChtBD2"/>
    <property type="match status" value="2"/>
</dbReference>
<feature type="compositionally biased region" description="Polar residues" evidence="1">
    <location>
        <begin position="987"/>
        <end position="1001"/>
    </location>
</feature>
<evidence type="ECO:0000256" key="2">
    <source>
        <dbReference type="SAM" id="SignalP"/>
    </source>
</evidence>
<feature type="compositionally biased region" description="Basic and acidic residues" evidence="1">
    <location>
        <begin position="826"/>
        <end position="836"/>
    </location>
</feature>
<name>A0A3L8DH81_OOCBI</name>
<feature type="compositionally biased region" description="Acidic residues" evidence="1">
    <location>
        <begin position="907"/>
        <end position="916"/>
    </location>
</feature>
<feature type="domain" description="Chitin-binding type-2" evidence="3">
    <location>
        <begin position="89"/>
        <end position="139"/>
    </location>
</feature>
<proteinExistence type="predicted"/>
<feature type="compositionally biased region" description="Basic and acidic residues" evidence="1">
    <location>
        <begin position="775"/>
        <end position="785"/>
    </location>
</feature>
<dbReference type="OrthoDB" id="7549418at2759"/>
<feature type="compositionally biased region" description="Polar residues" evidence="1">
    <location>
        <begin position="478"/>
        <end position="492"/>
    </location>
</feature>
<feature type="compositionally biased region" description="Basic and acidic residues" evidence="1">
    <location>
        <begin position="314"/>
        <end position="325"/>
    </location>
</feature>
<feature type="region of interest" description="Disordered" evidence="1">
    <location>
        <begin position="219"/>
        <end position="1162"/>
    </location>
</feature>
<feature type="chain" id="PRO_5018243337" description="Chitin-binding type-2 domain-containing protein" evidence="2">
    <location>
        <begin position="29"/>
        <end position="1222"/>
    </location>
</feature>
<dbReference type="EMBL" id="QOIP01000008">
    <property type="protein sequence ID" value="RLU19279.1"/>
    <property type="molecule type" value="Genomic_DNA"/>
</dbReference>
<feature type="region of interest" description="Disordered" evidence="1">
    <location>
        <begin position="1182"/>
        <end position="1222"/>
    </location>
</feature>
<feature type="compositionally biased region" description="Basic and acidic residues" evidence="1">
    <location>
        <begin position="416"/>
        <end position="426"/>
    </location>
</feature>
<evidence type="ECO:0000256" key="1">
    <source>
        <dbReference type="SAM" id="MobiDB-lite"/>
    </source>
</evidence>
<reference evidence="4" key="2">
    <citation type="submission" date="2018-07" db="EMBL/GenBank/DDBJ databases">
        <authorList>
            <person name="Mckenzie S.K."/>
            <person name="Kronauer D.J.C."/>
        </authorList>
    </citation>
    <scope>NUCLEOTIDE SEQUENCE</scope>
    <source>
        <strain evidence="4">Clonal line C1</strain>
    </source>
</reference>
<feature type="compositionally biased region" description="Basic and acidic residues" evidence="1">
    <location>
        <begin position="467"/>
        <end position="477"/>
    </location>
</feature>
<gene>
    <name evidence="4" type="ORF">DMN91_007836</name>
</gene>
<evidence type="ECO:0000313" key="4">
    <source>
        <dbReference type="EMBL" id="RLU19279.1"/>
    </source>
</evidence>
<dbReference type="AlphaFoldDB" id="A0A3L8DH81"/>
<dbReference type="GO" id="GO:0008061">
    <property type="term" value="F:chitin binding"/>
    <property type="evidence" value="ECO:0007669"/>
    <property type="project" value="InterPro"/>
</dbReference>